<feature type="signal peptide" evidence="1">
    <location>
        <begin position="1"/>
        <end position="19"/>
    </location>
</feature>
<dbReference type="RefSeq" id="WP_131151239.1">
    <property type="nucleotide sequence ID" value="NZ_SJTG01000001.1"/>
</dbReference>
<dbReference type="AlphaFoldDB" id="A0A4R0YU56"/>
<evidence type="ECO:0000313" key="2">
    <source>
        <dbReference type="EMBL" id="TCI11981.1"/>
    </source>
</evidence>
<organism evidence="2 3">
    <name type="scientific">Dyella soli</name>
    <dbReference type="NCBI Taxonomy" id="522319"/>
    <lineage>
        <taxon>Bacteria</taxon>
        <taxon>Pseudomonadati</taxon>
        <taxon>Pseudomonadota</taxon>
        <taxon>Gammaproteobacteria</taxon>
        <taxon>Lysobacterales</taxon>
        <taxon>Rhodanobacteraceae</taxon>
        <taxon>Dyella</taxon>
    </lineage>
</organism>
<feature type="chain" id="PRO_5020580037" description="LuxR family transcriptional regulator" evidence="1">
    <location>
        <begin position="20"/>
        <end position="158"/>
    </location>
</feature>
<evidence type="ECO:0008006" key="4">
    <source>
        <dbReference type="Google" id="ProtNLM"/>
    </source>
</evidence>
<keyword evidence="1" id="KW-0732">Signal</keyword>
<keyword evidence="3" id="KW-1185">Reference proteome</keyword>
<comment type="caution">
    <text evidence="2">The sequence shown here is derived from an EMBL/GenBank/DDBJ whole genome shotgun (WGS) entry which is preliminary data.</text>
</comment>
<sequence>MKALLAALMTFGFASSAFAASPHVSPLVGRWAVDSSRLPMAPEARPRRVTITFGEAGPGQWTTDVAIVDAGGTEIHAAGTSTLDGTPSAVTGSPEADTAAFRRPEPNVLIMALSKGSVPASTRIYTVAADGKSMIETAVYWGNDGTPIMRTNYFTRLR</sequence>
<dbReference type="EMBL" id="SJTG01000001">
    <property type="protein sequence ID" value="TCI11981.1"/>
    <property type="molecule type" value="Genomic_DNA"/>
</dbReference>
<gene>
    <name evidence="2" type="ORF">EZM97_01015</name>
</gene>
<evidence type="ECO:0000313" key="3">
    <source>
        <dbReference type="Proteomes" id="UP000291822"/>
    </source>
</evidence>
<accession>A0A4R0YU56</accession>
<reference evidence="2 3" key="1">
    <citation type="submission" date="2019-02" db="EMBL/GenBank/DDBJ databases">
        <title>Dyella amyloliquefaciens sp. nov., isolated from forest soil.</title>
        <authorList>
            <person name="Gao Z.-H."/>
            <person name="Qiu L.-H."/>
        </authorList>
    </citation>
    <scope>NUCLEOTIDE SEQUENCE [LARGE SCALE GENOMIC DNA]</scope>
    <source>
        <strain evidence="2 3">KACC 12747</strain>
    </source>
</reference>
<proteinExistence type="predicted"/>
<name>A0A4R0YU56_9GAMM</name>
<dbReference type="Proteomes" id="UP000291822">
    <property type="component" value="Unassembled WGS sequence"/>
</dbReference>
<protein>
    <recommendedName>
        <fullName evidence="4">LuxR family transcriptional regulator</fullName>
    </recommendedName>
</protein>
<evidence type="ECO:0000256" key="1">
    <source>
        <dbReference type="SAM" id="SignalP"/>
    </source>
</evidence>